<feature type="domain" description="NADH:quinone oxidoreductase/Mrp antiporter transmembrane" evidence="7">
    <location>
        <begin position="143"/>
        <end position="411"/>
    </location>
</feature>
<comment type="caution">
    <text evidence="8">The sequence shown here is derived from an EMBL/GenBank/DDBJ whole genome shotgun (WGS) entry which is preliminary data.</text>
</comment>
<dbReference type="Pfam" id="PF00361">
    <property type="entry name" value="Proton_antipo_M"/>
    <property type="match status" value="1"/>
</dbReference>
<dbReference type="Proteomes" id="UP001623559">
    <property type="component" value="Unassembled WGS sequence"/>
</dbReference>
<feature type="transmembrane region" description="Helical" evidence="6">
    <location>
        <begin position="308"/>
        <end position="326"/>
    </location>
</feature>
<feature type="transmembrane region" description="Helical" evidence="6">
    <location>
        <begin position="170"/>
        <end position="195"/>
    </location>
</feature>
<keyword evidence="4 6" id="KW-0472">Membrane</keyword>
<feature type="transmembrane region" description="Helical" evidence="6">
    <location>
        <begin position="55"/>
        <end position="72"/>
    </location>
</feature>
<feature type="transmembrane region" description="Helical" evidence="6">
    <location>
        <begin position="461"/>
        <end position="485"/>
    </location>
</feature>
<evidence type="ECO:0000313" key="9">
    <source>
        <dbReference type="Proteomes" id="UP001623559"/>
    </source>
</evidence>
<reference evidence="8 9" key="1">
    <citation type="submission" date="2024-07" db="EMBL/GenBank/DDBJ databases">
        <authorList>
            <person name="Pitt A."/>
            <person name="Hahn M.W."/>
        </authorList>
    </citation>
    <scope>NUCLEOTIDE SEQUENCE [LARGE SCALE GENOMIC DNA]</scope>
    <source>
        <strain evidence="8 9">2-AUSEE-184A6</strain>
    </source>
</reference>
<evidence type="ECO:0000256" key="1">
    <source>
        <dbReference type="ARBA" id="ARBA00004127"/>
    </source>
</evidence>
<sequence>MSSFANISQLTERIQSITAGLQLVIPELIIAGTILFSLVVELFLHTKTEKFTTSWRYFTVQIPLLLAVSLSFQRSELALTGSFASGLFDVNVGSNALNTLILSIGFLLILMNQIHKKPLSFEELIGFLSILLGALFVPLSVSALSLFLSIEFMSMGTYVLVSLRKEAARASLPYVLFGLGSSALFIYGISLLYGLTGTLDLMSVDFSRGISVADPYLRGLALGLFAVGLLFKMSWAPFHPWNPDVMENLPASWMTWISTAPKLAIAFVGIRILPVLPVSYANELAVLGILTLLVGNLGALGQNKTKRLLAYSSIAHGGFMAMAWFFQPLQALDAVLFYGFLYSIASLLVFYLIDESGAEEISSFTGLGSAKPLPSFFLMSGLIALVGLPPAGTFIAKLTYFSLLWSNYEINPAIGILILLFVAIFTTAVSLVYYLKIPFQLYFKKASEKSSIWVELSRWQIYSYGILTAILGLSILFPEAVLNLWK</sequence>
<name>A0ABW8T0D1_9BACT</name>
<evidence type="ECO:0000256" key="2">
    <source>
        <dbReference type="ARBA" id="ARBA00022692"/>
    </source>
</evidence>
<organism evidence="8 9">
    <name type="scientific">Aquirufa novilacunae</name>
    <dbReference type="NCBI Taxonomy" id="3139305"/>
    <lineage>
        <taxon>Bacteria</taxon>
        <taxon>Pseudomonadati</taxon>
        <taxon>Bacteroidota</taxon>
        <taxon>Cytophagia</taxon>
        <taxon>Cytophagales</taxon>
        <taxon>Flectobacillaceae</taxon>
        <taxon>Aquirufa</taxon>
    </lineage>
</organism>
<feature type="transmembrane region" description="Helical" evidence="6">
    <location>
        <begin position="20"/>
        <end position="43"/>
    </location>
</feature>
<accession>A0ABW8T0D1</accession>
<dbReference type="InterPro" id="IPR001750">
    <property type="entry name" value="ND/Mrp_TM"/>
</dbReference>
<dbReference type="RefSeq" id="WP_406777580.1">
    <property type="nucleotide sequence ID" value="NZ_JBEWZG010000001.1"/>
</dbReference>
<feature type="transmembrane region" description="Helical" evidence="6">
    <location>
        <begin position="335"/>
        <end position="353"/>
    </location>
</feature>
<protein>
    <submittedName>
        <fullName evidence="8">Proton-conducting transporter membrane subunit</fullName>
    </submittedName>
</protein>
<evidence type="ECO:0000256" key="3">
    <source>
        <dbReference type="ARBA" id="ARBA00022989"/>
    </source>
</evidence>
<comment type="subcellular location">
    <subcellularLocation>
        <location evidence="1">Endomembrane system</location>
        <topology evidence="1">Multi-pass membrane protein</topology>
    </subcellularLocation>
    <subcellularLocation>
        <location evidence="5">Membrane</location>
        <topology evidence="5">Multi-pass membrane protein</topology>
    </subcellularLocation>
</comment>
<evidence type="ECO:0000313" key="8">
    <source>
        <dbReference type="EMBL" id="MFL0206010.1"/>
    </source>
</evidence>
<evidence type="ECO:0000256" key="5">
    <source>
        <dbReference type="RuleBase" id="RU000320"/>
    </source>
</evidence>
<dbReference type="PANTHER" id="PTHR22773">
    <property type="entry name" value="NADH DEHYDROGENASE"/>
    <property type="match status" value="1"/>
</dbReference>
<feature type="transmembrane region" description="Helical" evidence="6">
    <location>
        <begin position="413"/>
        <end position="435"/>
    </location>
</feature>
<evidence type="ECO:0000256" key="6">
    <source>
        <dbReference type="SAM" id="Phobius"/>
    </source>
</evidence>
<proteinExistence type="predicted"/>
<feature type="transmembrane region" description="Helical" evidence="6">
    <location>
        <begin position="216"/>
        <end position="233"/>
    </location>
</feature>
<evidence type="ECO:0000256" key="4">
    <source>
        <dbReference type="ARBA" id="ARBA00023136"/>
    </source>
</evidence>
<keyword evidence="3 6" id="KW-1133">Transmembrane helix</keyword>
<keyword evidence="2 5" id="KW-0812">Transmembrane</keyword>
<gene>
    <name evidence="8" type="ORF">V7S74_04575</name>
</gene>
<feature type="transmembrane region" description="Helical" evidence="6">
    <location>
        <begin position="92"/>
        <end position="112"/>
    </location>
</feature>
<feature type="transmembrane region" description="Helical" evidence="6">
    <location>
        <begin position="284"/>
        <end position="302"/>
    </location>
</feature>
<evidence type="ECO:0000259" key="7">
    <source>
        <dbReference type="Pfam" id="PF00361"/>
    </source>
</evidence>
<feature type="transmembrane region" description="Helical" evidence="6">
    <location>
        <begin position="253"/>
        <end position="272"/>
    </location>
</feature>
<feature type="transmembrane region" description="Helical" evidence="6">
    <location>
        <begin position="373"/>
        <end position="401"/>
    </location>
</feature>
<dbReference type="EMBL" id="JBEWZG010000001">
    <property type="protein sequence ID" value="MFL0206010.1"/>
    <property type="molecule type" value="Genomic_DNA"/>
</dbReference>
<feature type="transmembrane region" description="Helical" evidence="6">
    <location>
        <begin position="124"/>
        <end position="150"/>
    </location>
</feature>